<name>A0AAV5QN17_9ASCO</name>
<organism evidence="1 2">
    <name type="scientific">Saccharomycopsis crataegensis</name>
    <dbReference type="NCBI Taxonomy" id="43959"/>
    <lineage>
        <taxon>Eukaryota</taxon>
        <taxon>Fungi</taxon>
        <taxon>Dikarya</taxon>
        <taxon>Ascomycota</taxon>
        <taxon>Saccharomycotina</taxon>
        <taxon>Saccharomycetes</taxon>
        <taxon>Saccharomycopsidaceae</taxon>
        <taxon>Saccharomycopsis</taxon>
    </lineage>
</organism>
<evidence type="ECO:0000313" key="2">
    <source>
        <dbReference type="Proteomes" id="UP001360560"/>
    </source>
</evidence>
<reference evidence="1 2" key="1">
    <citation type="journal article" date="2023" name="Elife">
        <title>Identification of key yeast species and microbe-microbe interactions impacting larval growth of Drosophila in the wild.</title>
        <authorList>
            <person name="Mure A."/>
            <person name="Sugiura Y."/>
            <person name="Maeda R."/>
            <person name="Honda K."/>
            <person name="Sakurai N."/>
            <person name="Takahashi Y."/>
            <person name="Watada M."/>
            <person name="Katoh T."/>
            <person name="Gotoh A."/>
            <person name="Gotoh Y."/>
            <person name="Taniguchi I."/>
            <person name="Nakamura K."/>
            <person name="Hayashi T."/>
            <person name="Katayama T."/>
            <person name="Uemura T."/>
            <person name="Hattori Y."/>
        </authorList>
    </citation>
    <scope>NUCLEOTIDE SEQUENCE [LARGE SCALE GENOMIC DNA]</scope>
    <source>
        <strain evidence="1 2">SC-9</strain>
    </source>
</reference>
<sequence length="109" mass="12884">MLDERNLTCGLRVNAWEFLIRMVNSQFSNRLIDYFTTYIEDYQDVIIGALVGEAVVVEKAFRFLVKVKLTDVKAFERIMVERISDELKLQFGKDEQMFRIFSEADDLFQ</sequence>
<dbReference type="EMBL" id="BTFZ01000011">
    <property type="protein sequence ID" value="GMM35834.1"/>
    <property type="molecule type" value="Genomic_DNA"/>
</dbReference>
<dbReference type="GeneID" id="90073809"/>
<dbReference type="AlphaFoldDB" id="A0AAV5QN17"/>
<protein>
    <submittedName>
        <fullName evidence="1">Uncharacterized protein</fullName>
    </submittedName>
</protein>
<proteinExistence type="predicted"/>
<dbReference type="Proteomes" id="UP001360560">
    <property type="component" value="Unassembled WGS sequence"/>
</dbReference>
<accession>A0AAV5QN17</accession>
<gene>
    <name evidence="1" type="ORF">DASC09_031590</name>
</gene>
<dbReference type="RefSeq" id="XP_064852830.1">
    <property type="nucleotide sequence ID" value="XM_064996758.1"/>
</dbReference>
<comment type="caution">
    <text evidence="1">The sequence shown here is derived from an EMBL/GenBank/DDBJ whole genome shotgun (WGS) entry which is preliminary data.</text>
</comment>
<evidence type="ECO:0000313" key="1">
    <source>
        <dbReference type="EMBL" id="GMM35834.1"/>
    </source>
</evidence>
<keyword evidence="2" id="KW-1185">Reference proteome</keyword>